<dbReference type="InterPro" id="IPR005170">
    <property type="entry name" value="Transptr-assoc_dom"/>
</dbReference>
<dbReference type="SMART" id="SM01091">
    <property type="entry name" value="CorC_HlyC"/>
    <property type="match status" value="1"/>
</dbReference>
<dbReference type="SUPFAM" id="SSF56176">
    <property type="entry name" value="FAD-binding/transporter-associated domain-like"/>
    <property type="match status" value="1"/>
</dbReference>
<dbReference type="STRING" id="537013.CLOSTMETH_00204"/>
<evidence type="ECO:0000313" key="6">
    <source>
        <dbReference type="Proteomes" id="UP000003340"/>
    </source>
</evidence>
<keyword evidence="2 3" id="KW-0129">CBS domain</keyword>
<feature type="domain" description="CBS" evidence="4">
    <location>
        <begin position="88"/>
        <end position="149"/>
    </location>
</feature>
<dbReference type="CDD" id="cd04590">
    <property type="entry name" value="CBS_pair_CorC_HlyC_assoc"/>
    <property type="match status" value="1"/>
</dbReference>
<gene>
    <name evidence="5" type="ORF">CLOSTMETH_00204</name>
</gene>
<dbReference type="PANTHER" id="PTHR22777:SF17">
    <property type="entry name" value="UPF0053 PROTEIN SLL0260"/>
    <property type="match status" value="1"/>
</dbReference>
<dbReference type="SUPFAM" id="SSF54631">
    <property type="entry name" value="CBS-domain pair"/>
    <property type="match status" value="1"/>
</dbReference>
<evidence type="ECO:0000256" key="1">
    <source>
        <dbReference type="ARBA" id="ARBA00022737"/>
    </source>
</evidence>
<dbReference type="InterPro" id="IPR016169">
    <property type="entry name" value="FAD-bd_PCMH_sub2"/>
</dbReference>
<keyword evidence="6" id="KW-1185">Reference proteome</keyword>
<dbReference type="eggNOG" id="COG1253">
    <property type="taxonomic scope" value="Bacteria"/>
</dbReference>
<dbReference type="SMART" id="SM00116">
    <property type="entry name" value="CBS"/>
    <property type="match status" value="2"/>
</dbReference>
<protein>
    <submittedName>
        <fullName evidence="5">CBS domain protein</fullName>
    </submittedName>
</protein>
<name>C0E8Q9_9FIRM</name>
<dbReference type="InterPro" id="IPR044751">
    <property type="entry name" value="Ion_transp-like_CBS"/>
</dbReference>
<dbReference type="HOGENOM" id="CLU_015237_3_0_9"/>
<dbReference type="PANTHER" id="PTHR22777">
    <property type="entry name" value="HEMOLYSIN-RELATED"/>
    <property type="match status" value="1"/>
</dbReference>
<dbReference type="Gene3D" id="3.30.465.10">
    <property type="match status" value="1"/>
</dbReference>
<dbReference type="InterPro" id="IPR046342">
    <property type="entry name" value="CBS_dom_sf"/>
</dbReference>
<evidence type="ECO:0000313" key="5">
    <source>
        <dbReference type="EMBL" id="EEG32185.1"/>
    </source>
</evidence>
<dbReference type="Pfam" id="PF00571">
    <property type="entry name" value="CBS"/>
    <property type="match status" value="2"/>
</dbReference>
<evidence type="ECO:0000259" key="4">
    <source>
        <dbReference type="PROSITE" id="PS51371"/>
    </source>
</evidence>
<reference evidence="5 6" key="2">
    <citation type="submission" date="2009-02" db="EMBL/GenBank/DDBJ databases">
        <title>Draft genome sequence of Clostridium methylpentosum (DSM 5476).</title>
        <authorList>
            <person name="Sudarsanam P."/>
            <person name="Ley R."/>
            <person name="Guruge J."/>
            <person name="Turnbaugh P.J."/>
            <person name="Mahowald M."/>
            <person name="Liep D."/>
            <person name="Gordon J."/>
        </authorList>
    </citation>
    <scope>NUCLEOTIDE SEQUENCE [LARGE SCALE GENOMIC DNA]</scope>
    <source>
        <strain evidence="5 6">DSM 5476</strain>
    </source>
</reference>
<reference evidence="5 6" key="1">
    <citation type="submission" date="2009-01" db="EMBL/GenBank/DDBJ databases">
        <authorList>
            <person name="Fulton L."/>
            <person name="Clifton S."/>
            <person name="Fulton B."/>
            <person name="Xu J."/>
            <person name="Minx P."/>
            <person name="Pepin K.H."/>
            <person name="Johnson M."/>
            <person name="Bhonagiri V."/>
            <person name="Nash W.E."/>
            <person name="Mardis E.R."/>
            <person name="Wilson R.K."/>
        </authorList>
    </citation>
    <scope>NUCLEOTIDE SEQUENCE [LARGE SCALE GENOMIC DNA]</scope>
    <source>
        <strain evidence="5 6">DSM 5476</strain>
    </source>
</reference>
<dbReference type="PROSITE" id="PS51371">
    <property type="entry name" value="CBS"/>
    <property type="match status" value="2"/>
</dbReference>
<proteinExistence type="predicted"/>
<dbReference type="EMBL" id="ACEC01000008">
    <property type="protein sequence ID" value="EEG32185.1"/>
    <property type="molecule type" value="Genomic_DNA"/>
</dbReference>
<comment type="caution">
    <text evidence="5">The sequence shown here is derived from an EMBL/GenBank/DDBJ whole genome shotgun (WGS) entry which is preliminary data.</text>
</comment>
<dbReference type="FunFam" id="3.10.580.10:FF:000002">
    <property type="entry name" value="Magnesium/cobalt efflux protein CorC"/>
    <property type="match status" value="1"/>
</dbReference>
<organism evidence="5 6">
    <name type="scientific">[Clostridium] methylpentosum DSM 5476</name>
    <dbReference type="NCBI Taxonomy" id="537013"/>
    <lineage>
        <taxon>Bacteria</taxon>
        <taxon>Bacillati</taxon>
        <taxon>Bacillota</taxon>
        <taxon>Clostridia</taxon>
        <taxon>Eubacteriales</taxon>
        <taxon>Oscillospiraceae</taxon>
        <taxon>Oscillospiraceae incertae sedis</taxon>
    </lineage>
</organism>
<dbReference type="Gene3D" id="3.10.580.10">
    <property type="entry name" value="CBS-domain"/>
    <property type="match status" value="1"/>
</dbReference>
<keyword evidence="1" id="KW-0677">Repeat</keyword>
<dbReference type="AlphaFoldDB" id="C0E8Q9"/>
<feature type="domain" description="CBS" evidence="4">
    <location>
        <begin position="154"/>
        <end position="211"/>
    </location>
</feature>
<dbReference type="InterPro" id="IPR036318">
    <property type="entry name" value="FAD-bd_PCMH-like_sf"/>
</dbReference>
<dbReference type="Proteomes" id="UP000003340">
    <property type="component" value="Unassembled WGS sequence"/>
</dbReference>
<dbReference type="GO" id="GO:0005886">
    <property type="term" value="C:plasma membrane"/>
    <property type="evidence" value="ECO:0007669"/>
    <property type="project" value="TreeGrafter"/>
</dbReference>
<evidence type="ECO:0000256" key="2">
    <source>
        <dbReference type="ARBA" id="ARBA00023122"/>
    </source>
</evidence>
<sequence length="307" mass="34537">MIVLKTNGSTRQIYSFKGEGFMDADGHSPKPQKGLFAKWFGKSRENVTEEEILMMVDAGEEEGVIEQSQKAMINNIFEFDDMTVEDVMTHRVDIVAVAEDAQISDAVYHAINDGFSRIPVYKEDIDNIIGIIYVKDLLCLVGCKAIEDFSLQQFIREVLYVPETTKCRDLFKQFTEKKLHIAVVVDEYGGTAGIVTMEDLIESILGNIQDEYDDEEDEITKINDTTYTMEGSADWDDVADILGLEVEENPDYDTVGGFLIDSLGRIPHEGEHPVVKVDGVEFTVLVVEERHIAKVRAVKTPRVSQPE</sequence>
<accession>C0E8Q9</accession>
<evidence type="ECO:0000256" key="3">
    <source>
        <dbReference type="PROSITE-ProRule" id="PRU00703"/>
    </source>
</evidence>
<dbReference type="GO" id="GO:0050660">
    <property type="term" value="F:flavin adenine dinucleotide binding"/>
    <property type="evidence" value="ECO:0007669"/>
    <property type="project" value="InterPro"/>
</dbReference>
<dbReference type="InterPro" id="IPR000644">
    <property type="entry name" value="CBS_dom"/>
</dbReference>
<dbReference type="Pfam" id="PF03471">
    <property type="entry name" value="CorC_HlyC"/>
    <property type="match status" value="1"/>
</dbReference>